<gene>
    <name evidence="1" type="ORF">AELLOGFF_01021</name>
</gene>
<accession>A0A5S9QZE7</accession>
<name>A0A5S9QZE7_MYCVN</name>
<dbReference type="AlphaFoldDB" id="A0A5S9QZE7"/>
<evidence type="ECO:0000313" key="2">
    <source>
        <dbReference type="Proteomes" id="UP000430146"/>
    </source>
</evidence>
<dbReference type="Proteomes" id="UP000430146">
    <property type="component" value="Unassembled WGS sequence"/>
</dbReference>
<evidence type="ECO:0000313" key="1">
    <source>
        <dbReference type="EMBL" id="CAA0124527.1"/>
    </source>
</evidence>
<dbReference type="EMBL" id="CACSIP010000023">
    <property type="protein sequence ID" value="CAA0124527.1"/>
    <property type="molecule type" value="Genomic_DNA"/>
</dbReference>
<sequence>MLFVNEVHQLSGTSGAAFEELLRCQWAPALARDDDVRLVWCARSLPGAVSGPEIVTWTAVADGAALQRLGERIRHGDLREGATALGAARRAVARRVASQLNFSTLDVDLALIPGGPEPHREQGDLYVHDFVLPQPGMQREFETKLAEVHAFMREFAELGTQLWACFETVIGGGTQPENIMVSQVANAEALTRMLTMEIPREAVVPGMWMVDGLKVRDTWTSRLMRSVPWSPIG</sequence>
<reference evidence="1 2" key="1">
    <citation type="submission" date="2019-11" db="EMBL/GenBank/DDBJ databases">
        <authorList>
            <person name="Holert J."/>
        </authorList>
    </citation>
    <scope>NUCLEOTIDE SEQUENCE [LARGE SCALE GENOMIC DNA]</scope>
    <source>
        <strain evidence="1">BC8_1</strain>
    </source>
</reference>
<protein>
    <submittedName>
        <fullName evidence="1">Uncharacterized protein</fullName>
    </submittedName>
</protein>
<proteinExistence type="predicted"/>
<keyword evidence="2" id="KW-1185">Reference proteome</keyword>
<organism evidence="1 2">
    <name type="scientific">Mycolicibacterium vanbaalenii</name>
    <name type="common">Mycobacterium vanbaalenii</name>
    <dbReference type="NCBI Taxonomy" id="110539"/>
    <lineage>
        <taxon>Bacteria</taxon>
        <taxon>Bacillati</taxon>
        <taxon>Actinomycetota</taxon>
        <taxon>Actinomycetes</taxon>
        <taxon>Mycobacteriales</taxon>
        <taxon>Mycobacteriaceae</taxon>
        <taxon>Mycolicibacterium</taxon>
    </lineage>
</organism>